<organism evidence="1 3">
    <name type="scientific">Medicago truncatula</name>
    <name type="common">Barrel medic</name>
    <name type="synonym">Medicago tribuloides</name>
    <dbReference type="NCBI Taxonomy" id="3880"/>
    <lineage>
        <taxon>Eukaryota</taxon>
        <taxon>Viridiplantae</taxon>
        <taxon>Streptophyta</taxon>
        <taxon>Embryophyta</taxon>
        <taxon>Tracheophyta</taxon>
        <taxon>Spermatophyta</taxon>
        <taxon>Magnoliopsida</taxon>
        <taxon>eudicotyledons</taxon>
        <taxon>Gunneridae</taxon>
        <taxon>Pentapetalae</taxon>
        <taxon>rosids</taxon>
        <taxon>fabids</taxon>
        <taxon>Fabales</taxon>
        <taxon>Fabaceae</taxon>
        <taxon>Papilionoideae</taxon>
        <taxon>50 kb inversion clade</taxon>
        <taxon>NPAAA clade</taxon>
        <taxon>Hologalegina</taxon>
        <taxon>IRL clade</taxon>
        <taxon>Trifolieae</taxon>
        <taxon>Medicago</taxon>
    </lineage>
</organism>
<name>A0A072TP23_MEDTR</name>
<keyword evidence="3" id="KW-1185">Reference proteome</keyword>
<evidence type="ECO:0000313" key="1">
    <source>
        <dbReference type="EMBL" id="KEH19162.1"/>
    </source>
</evidence>
<dbReference type="AlphaFoldDB" id="A0A072TP23"/>
<reference evidence="2" key="3">
    <citation type="submission" date="2015-04" db="UniProtKB">
        <authorList>
            <consortium name="EnsemblPlants"/>
        </authorList>
    </citation>
    <scope>IDENTIFICATION</scope>
    <source>
        <strain evidence="2">cv. Jemalong A17</strain>
    </source>
</reference>
<accession>A0A072TP23</accession>
<dbReference type="EMBL" id="CM001224">
    <property type="protein sequence ID" value="KEH19162.1"/>
    <property type="molecule type" value="Genomic_DNA"/>
</dbReference>
<dbReference type="Proteomes" id="UP000002051">
    <property type="component" value="Chromosome 8"/>
</dbReference>
<proteinExistence type="predicted"/>
<dbReference type="EnsemblPlants" id="KEH19162">
    <property type="protein sequence ID" value="KEH19162"/>
    <property type="gene ID" value="MTR_8g442450"/>
</dbReference>
<dbReference type="HOGENOM" id="CLU_2779763_0_0_1"/>
<evidence type="ECO:0000313" key="2">
    <source>
        <dbReference type="EnsemblPlants" id="KEH19162"/>
    </source>
</evidence>
<protein>
    <submittedName>
        <fullName evidence="1 2">Uncharacterized protein</fullName>
    </submittedName>
</protein>
<reference evidence="1 3" key="1">
    <citation type="journal article" date="2011" name="Nature">
        <title>The Medicago genome provides insight into the evolution of rhizobial symbioses.</title>
        <authorList>
            <person name="Young N.D."/>
            <person name="Debelle F."/>
            <person name="Oldroyd G.E."/>
            <person name="Geurts R."/>
            <person name="Cannon S.B."/>
            <person name="Udvardi M.K."/>
            <person name="Benedito V.A."/>
            <person name="Mayer K.F."/>
            <person name="Gouzy J."/>
            <person name="Schoof H."/>
            <person name="Van de Peer Y."/>
            <person name="Proost S."/>
            <person name="Cook D.R."/>
            <person name="Meyers B.C."/>
            <person name="Spannagl M."/>
            <person name="Cheung F."/>
            <person name="De Mita S."/>
            <person name="Krishnakumar V."/>
            <person name="Gundlach H."/>
            <person name="Zhou S."/>
            <person name="Mudge J."/>
            <person name="Bharti A.K."/>
            <person name="Murray J.D."/>
            <person name="Naoumkina M.A."/>
            <person name="Rosen B."/>
            <person name="Silverstein K.A."/>
            <person name="Tang H."/>
            <person name="Rombauts S."/>
            <person name="Zhao P.X."/>
            <person name="Zhou P."/>
            <person name="Barbe V."/>
            <person name="Bardou P."/>
            <person name="Bechner M."/>
            <person name="Bellec A."/>
            <person name="Berger A."/>
            <person name="Berges H."/>
            <person name="Bidwell S."/>
            <person name="Bisseling T."/>
            <person name="Choisne N."/>
            <person name="Couloux A."/>
            <person name="Denny R."/>
            <person name="Deshpande S."/>
            <person name="Dai X."/>
            <person name="Doyle J.J."/>
            <person name="Dudez A.M."/>
            <person name="Farmer A.D."/>
            <person name="Fouteau S."/>
            <person name="Franken C."/>
            <person name="Gibelin C."/>
            <person name="Gish J."/>
            <person name="Goldstein S."/>
            <person name="Gonzalez A.J."/>
            <person name="Green P.J."/>
            <person name="Hallab A."/>
            <person name="Hartog M."/>
            <person name="Hua A."/>
            <person name="Humphray S.J."/>
            <person name="Jeong D.H."/>
            <person name="Jing Y."/>
            <person name="Jocker A."/>
            <person name="Kenton S.M."/>
            <person name="Kim D.J."/>
            <person name="Klee K."/>
            <person name="Lai H."/>
            <person name="Lang C."/>
            <person name="Lin S."/>
            <person name="Macmil S.L."/>
            <person name="Magdelenat G."/>
            <person name="Matthews L."/>
            <person name="McCorrison J."/>
            <person name="Monaghan E.L."/>
            <person name="Mun J.H."/>
            <person name="Najar F.Z."/>
            <person name="Nicholson C."/>
            <person name="Noirot C."/>
            <person name="O'Bleness M."/>
            <person name="Paule C.R."/>
            <person name="Poulain J."/>
            <person name="Prion F."/>
            <person name="Qin B."/>
            <person name="Qu C."/>
            <person name="Retzel E.F."/>
            <person name="Riddle C."/>
            <person name="Sallet E."/>
            <person name="Samain S."/>
            <person name="Samson N."/>
            <person name="Sanders I."/>
            <person name="Saurat O."/>
            <person name="Scarpelli C."/>
            <person name="Schiex T."/>
            <person name="Segurens B."/>
            <person name="Severin A.J."/>
            <person name="Sherrier D.J."/>
            <person name="Shi R."/>
            <person name="Sims S."/>
            <person name="Singer S.R."/>
            <person name="Sinharoy S."/>
            <person name="Sterck L."/>
            <person name="Viollet A."/>
            <person name="Wang B.B."/>
            <person name="Wang K."/>
            <person name="Wang M."/>
            <person name="Wang X."/>
            <person name="Warfsmann J."/>
            <person name="Weissenbach J."/>
            <person name="White D.D."/>
            <person name="White J.D."/>
            <person name="Wiley G.B."/>
            <person name="Wincker P."/>
            <person name="Xing Y."/>
            <person name="Yang L."/>
            <person name="Yao Z."/>
            <person name="Ying F."/>
            <person name="Zhai J."/>
            <person name="Zhou L."/>
            <person name="Zuber A."/>
            <person name="Denarie J."/>
            <person name="Dixon R.A."/>
            <person name="May G.D."/>
            <person name="Schwartz D.C."/>
            <person name="Rogers J."/>
            <person name="Quetier F."/>
            <person name="Town C.D."/>
            <person name="Roe B.A."/>
        </authorList>
    </citation>
    <scope>NUCLEOTIDE SEQUENCE [LARGE SCALE GENOMIC DNA]</scope>
    <source>
        <strain evidence="1">A17</strain>
        <strain evidence="2 3">cv. Jemalong A17</strain>
    </source>
</reference>
<sequence length="80" mass="9267">MSSSRGIFEEHRKTSWIVWKSVCLRKEYGGLGTRQMREFNMALLGKWCWRMLMDRGGLCFRVVVARYGVEGGEVEGGRAY</sequence>
<evidence type="ECO:0000313" key="3">
    <source>
        <dbReference type="Proteomes" id="UP000002051"/>
    </source>
</evidence>
<gene>
    <name evidence="1" type="ordered locus">MTR_8g442450</name>
</gene>
<reference evidence="1 3" key="2">
    <citation type="journal article" date="2014" name="BMC Genomics">
        <title>An improved genome release (version Mt4.0) for the model legume Medicago truncatula.</title>
        <authorList>
            <person name="Tang H."/>
            <person name="Krishnakumar V."/>
            <person name="Bidwell S."/>
            <person name="Rosen B."/>
            <person name="Chan A."/>
            <person name="Zhou S."/>
            <person name="Gentzbittel L."/>
            <person name="Childs K.L."/>
            <person name="Yandell M."/>
            <person name="Gundlach H."/>
            <person name="Mayer K.F."/>
            <person name="Schwartz D.C."/>
            <person name="Town C.D."/>
        </authorList>
    </citation>
    <scope>GENOME REANNOTATION</scope>
    <source>
        <strain evidence="1">A17</strain>
        <strain evidence="2 3">cv. Jemalong A17</strain>
    </source>
</reference>